<dbReference type="InterPro" id="IPR036412">
    <property type="entry name" value="HAD-like_sf"/>
</dbReference>
<evidence type="ECO:0000313" key="5">
    <source>
        <dbReference type="Proteomes" id="UP000092730"/>
    </source>
</evidence>
<dbReference type="PANTHER" id="PTHR10788">
    <property type="entry name" value="TREHALOSE-6-PHOSPHATE SYNTHASE"/>
    <property type="match status" value="1"/>
</dbReference>
<dbReference type="InterPro" id="IPR003337">
    <property type="entry name" value="Trehalose_PPase"/>
</dbReference>
<dbReference type="GO" id="GO:0003825">
    <property type="term" value="F:alpha,alpha-trehalose-phosphate synthase (UDP-forming) activity"/>
    <property type="evidence" value="ECO:0007669"/>
    <property type="project" value="TreeGrafter"/>
</dbReference>
<dbReference type="GO" id="GO:0005946">
    <property type="term" value="C:alpha,alpha-trehalose-phosphate synthase complex (UDP-forming)"/>
    <property type="evidence" value="ECO:0007669"/>
    <property type="project" value="TreeGrafter"/>
</dbReference>
<comment type="similarity">
    <text evidence="1">In the N-terminal section; belongs to the glycosyltransferase 20 family.</text>
</comment>
<dbReference type="Pfam" id="PF00982">
    <property type="entry name" value="Glyco_transf_20"/>
    <property type="match status" value="2"/>
</dbReference>
<feature type="region of interest" description="Disordered" evidence="3">
    <location>
        <begin position="154"/>
        <end position="174"/>
    </location>
</feature>
<evidence type="ECO:0000256" key="3">
    <source>
        <dbReference type="SAM" id="MobiDB-lite"/>
    </source>
</evidence>
<protein>
    <submittedName>
        <fullName evidence="4">Trehalose-phosphatase</fullName>
    </submittedName>
</protein>
<dbReference type="Gene3D" id="3.40.50.1000">
    <property type="entry name" value="HAD superfamily/HAD-like"/>
    <property type="match status" value="1"/>
</dbReference>
<dbReference type="Gene3D" id="3.40.50.2000">
    <property type="entry name" value="Glycogen Phosphorylase B"/>
    <property type="match status" value="2"/>
</dbReference>
<dbReference type="AlphaFoldDB" id="A0AAJ8K991"/>
<evidence type="ECO:0000313" key="4">
    <source>
        <dbReference type="EMBL" id="WVW83110.1"/>
    </source>
</evidence>
<dbReference type="RefSeq" id="XP_065726091.1">
    <property type="nucleotide sequence ID" value="XM_065870019.1"/>
</dbReference>
<organism evidence="4 5">
    <name type="scientific">Kwoniella bestiolae CBS 10118</name>
    <dbReference type="NCBI Taxonomy" id="1296100"/>
    <lineage>
        <taxon>Eukaryota</taxon>
        <taxon>Fungi</taxon>
        <taxon>Dikarya</taxon>
        <taxon>Basidiomycota</taxon>
        <taxon>Agaricomycotina</taxon>
        <taxon>Tremellomycetes</taxon>
        <taxon>Tremellales</taxon>
        <taxon>Cryptococcaceae</taxon>
        <taxon>Kwoniella</taxon>
    </lineage>
</organism>
<dbReference type="SUPFAM" id="SSF53756">
    <property type="entry name" value="UDP-Glycosyltransferase/glycogen phosphorylase"/>
    <property type="match status" value="1"/>
</dbReference>
<dbReference type="FunFam" id="3.30.70.1020:FF:000002">
    <property type="entry name" value="Trehalose-6-phosphate synthase 2"/>
    <property type="match status" value="1"/>
</dbReference>
<reference evidence="4" key="2">
    <citation type="submission" date="2024-02" db="EMBL/GenBank/DDBJ databases">
        <title>Comparative genomics of Cryptococcus and Kwoniella reveals pathogenesis evolution and contrasting modes of karyotype evolution via chromosome fusion or intercentromeric recombination.</title>
        <authorList>
            <person name="Coelho M.A."/>
            <person name="David-Palma M."/>
            <person name="Shea T."/>
            <person name="Bowers K."/>
            <person name="McGinley-Smith S."/>
            <person name="Mohammad A.W."/>
            <person name="Gnirke A."/>
            <person name="Yurkov A.M."/>
            <person name="Nowrousian M."/>
            <person name="Sun S."/>
            <person name="Cuomo C.A."/>
            <person name="Heitman J."/>
        </authorList>
    </citation>
    <scope>NUCLEOTIDE SEQUENCE</scope>
    <source>
        <strain evidence="4">CBS 10118</strain>
    </source>
</reference>
<dbReference type="Pfam" id="PF02358">
    <property type="entry name" value="Trehalose_PPase"/>
    <property type="match status" value="1"/>
</dbReference>
<dbReference type="CDD" id="cd03788">
    <property type="entry name" value="GT20_TPS"/>
    <property type="match status" value="1"/>
</dbReference>
<dbReference type="CDD" id="cd01627">
    <property type="entry name" value="HAD_TPP"/>
    <property type="match status" value="1"/>
</dbReference>
<sequence length="992" mass="110243">MDSMHPDPAPAPPPSLEDIKAQVSRLEAAHKQKGLPLSGRIIHVMHHLPVEIVRIVPAESLEAGGMLSPPMTPEFKPEDVEAKVESADAKWRIHARTAHPALVSGIKSLSDTHDQILVAWTGEVLLQPDTNASPQPTSQATFPSIAQNLLAPFSNQHETPSPTSPSMPAPPNESPLMVFGGEFNDQEKKDVEKELERFTEVEQKFEEGGRLKYLPVFLPPDVSKGHYEGFCKKTLWPLFHYLLWLDSTATVPSPDPSWLAYHKTNQMFAQRVAEVYRPGDLIICHDYHLLLAPKMIREALGQVFHPNAGWGTAHPSPAAHHANKRFDWDQSQQATPTNNNNNDKSKTEKLGGFLSNVGSALGQHLSVGGEHAAPVEVMIGMFMHTPWPSSEIFRCLPTRREILDGMLGANLVSFQTYSYSRHFVSTCIRVCGYESTPGGVDANGQVTAVGYCPIGLDVKRVIHDRELPGVIPKMEALRQLYKDKKIIVGREKLDVAKGVYNKLQAFEKFLQVYPEWRGKVVLIQVTTPALSESPKLERMTAELVSHINGTYGSLDFTPVHHYHQALEKDEYFGLLSVADLALITSLRDGMNTTSMEFILCQDKTNKSPLVLSEFMGTVASFQSALQINPHDLLGVAHAINKGLNMPQSEKDDRHENLLNSVLGHTSYTWAATILKQLLENVGGEHTAHQTPALDVNKFSAAYKGAKKRLMLFDYDGTLTPIVKVPSHAVPTERTLTAISTLAQDPKNVVYLISGRDGDFLEEHWGHVENLGMSAEHGSFVKQPGDEEFTNMTEALDMSWMSEVEEIFKYYTERTTGATIEVKKASITWHYRNSDPDFGEFQCKQCLDLLESSLAPRRPIEVLVGKKNLEVRPLAVNKGEIVKRLMYENPDADLIFCAGDDKTDEDMFRSLRTVFPPGGVHTSDPIIMKPPVAVTSTLDPEEVAELKDVELHIRPDEIFATTVGPPAKKTLAGWHVTCPEEVVEALETLLEMQ</sequence>
<name>A0AAJ8K991_9TREE</name>
<proteinExistence type="inferred from homology"/>
<gene>
    <name evidence="4" type="ORF">I302_105128</name>
</gene>
<dbReference type="Gene3D" id="3.30.70.1020">
    <property type="entry name" value="Trehalose-6-phosphate phosphatase related protein, domain 2"/>
    <property type="match status" value="1"/>
</dbReference>
<dbReference type="NCBIfam" id="TIGR00685">
    <property type="entry name" value="T6PP"/>
    <property type="match status" value="1"/>
</dbReference>
<accession>A0AAJ8K991</accession>
<dbReference type="Proteomes" id="UP000092730">
    <property type="component" value="Chromosome 3"/>
</dbReference>
<dbReference type="KEGG" id="kbi:30212815"/>
<dbReference type="GO" id="GO:0004805">
    <property type="term" value="F:trehalose-phosphatase activity"/>
    <property type="evidence" value="ECO:0007669"/>
    <property type="project" value="TreeGrafter"/>
</dbReference>
<dbReference type="NCBIfam" id="TIGR01484">
    <property type="entry name" value="HAD-SF-IIB"/>
    <property type="match status" value="1"/>
</dbReference>
<evidence type="ECO:0000256" key="2">
    <source>
        <dbReference type="ARBA" id="ARBA00006330"/>
    </source>
</evidence>
<feature type="compositionally biased region" description="Pro residues" evidence="3">
    <location>
        <begin position="162"/>
        <end position="173"/>
    </location>
</feature>
<dbReference type="GO" id="GO:0005829">
    <property type="term" value="C:cytosol"/>
    <property type="evidence" value="ECO:0007669"/>
    <property type="project" value="TreeGrafter"/>
</dbReference>
<evidence type="ECO:0000256" key="1">
    <source>
        <dbReference type="ARBA" id="ARBA00005409"/>
    </source>
</evidence>
<comment type="similarity">
    <text evidence="2">In the C-terminal section; belongs to the trehalose phosphatase family.</text>
</comment>
<reference evidence="4" key="1">
    <citation type="submission" date="2013-07" db="EMBL/GenBank/DDBJ databases">
        <authorList>
            <consortium name="The Broad Institute Genome Sequencing Platform"/>
            <person name="Cuomo C."/>
            <person name="Litvintseva A."/>
            <person name="Chen Y."/>
            <person name="Heitman J."/>
            <person name="Sun S."/>
            <person name="Springer D."/>
            <person name="Dromer F."/>
            <person name="Young S.K."/>
            <person name="Zeng Q."/>
            <person name="Gargeya S."/>
            <person name="Fitzgerald M."/>
            <person name="Abouelleil A."/>
            <person name="Alvarado L."/>
            <person name="Berlin A.M."/>
            <person name="Chapman S.B."/>
            <person name="Dewar J."/>
            <person name="Goldberg J."/>
            <person name="Griggs A."/>
            <person name="Gujja S."/>
            <person name="Hansen M."/>
            <person name="Howarth C."/>
            <person name="Imamovic A."/>
            <person name="Larimer J."/>
            <person name="McCowan C."/>
            <person name="Murphy C."/>
            <person name="Pearson M."/>
            <person name="Priest M."/>
            <person name="Roberts A."/>
            <person name="Saif S."/>
            <person name="Shea T."/>
            <person name="Sykes S."/>
            <person name="Wortman J."/>
            <person name="Nusbaum C."/>
            <person name="Birren B."/>
        </authorList>
    </citation>
    <scope>NUCLEOTIDE SEQUENCE</scope>
    <source>
        <strain evidence="4">CBS 10118</strain>
    </source>
</reference>
<dbReference type="GO" id="GO:0005992">
    <property type="term" value="P:trehalose biosynthetic process"/>
    <property type="evidence" value="ECO:0007669"/>
    <property type="project" value="InterPro"/>
</dbReference>
<keyword evidence="5" id="KW-1185">Reference proteome</keyword>
<dbReference type="EMBL" id="CP144543">
    <property type="protein sequence ID" value="WVW83110.1"/>
    <property type="molecule type" value="Genomic_DNA"/>
</dbReference>
<dbReference type="InterPro" id="IPR023214">
    <property type="entry name" value="HAD_sf"/>
</dbReference>
<dbReference type="PANTHER" id="PTHR10788:SF123">
    <property type="entry name" value="TREHALOSE-PHOSPHATASE"/>
    <property type="match status" value="1"/>
</dbReference>
<dbReference type="FunFam" id="3.40.50.2000:FF:000036">
    <property type="entry name" value="Alpha,alpha-trehalose-phosphate synthase subunit Tps2"/>
    <property type="match status" value="1"/>
</dbReference>
<dbReference type="InterPro" id="IPR006379">
    <property type="entry name" value="HAD-SF_hydro_IIB"/>
</dbReference>
<dbReference type="SUPFAM" id="SSF56784">
    <property type="entry name" value="HAD-like"/>
    <property type="match status" value="1"/>
</dbReference>
<dbReference type="InterPro" id="IPR001830">
    <property type="entry name" value="Glyco_trans_20"/>
</dbReference>
<dbReference type="GeneID" id="30212815"/>